<evidence type="ECO:0000313" key="3">
    <source>
        <dbReference type="Proteomes" id="UP000788419"/>
    </source>
</evidence>
<keyword evidence="1" id="KW-0732">Signal</keyword>
<reference evidence="2 3" key="1">
    <citation type="submission" date="2017-10" db="EMBL/GenBank/DDBJ databases">
        <title>Whole genome sequencing of members of genus Pseudoxanthomonas.</title>
        <authorList>
            <person name="Kumar S."/>
            <person name="Bansal K."/>
            <person name="Kaur A."/>
            <person name="Patil P."/>
            <person name="Sharma S."/>
            <person name="Patil P.B."/>
        </authorList>
    </citation>
    <scope>NUCLEOTIDE SEQUENCE [LARGE SCALE GENOMIC DNA]</scope>
    <source>
        <strain evidence="2 3">DSM 17801</strain>
    </source>
</reference>
<keyword evidence="3" id="KW-1185">Reference proteome</keyword>
<accession>A0ABQ6Z7E4</accession>
<comment type="caution">
    <text evidence="2">The sequence shown here is derived from an EMBL/GenBank/DDBJ whole genome shotgun (WGS) entry which is preliminary data.</text>
</comment>
<organism evidence="2 3">
    <name type="scientific">Pseudoxanthomonas daejeonensis</name>
    <dbReference type="NCBI Taxonomy" id="266062"/>
    <lineage>
        <taxon>Bacteria</taxon>
        <taxon>Pseudomonadati</taxon>
        <taxon>Pseudomonadota</taxon>
        <taxon>Gammaproteobacteria</taxon>
        <taxon>Lysobacterales</taxon>
        <taxon>Lysobacteraceae</taxon>
        <taxon>Pseudoxanthomonas</taxon>
    </lineage>
</organism>
<sequence>MQIWIGRLALAGIVSIAASGAAGAVSLSDMKGFESLFGRYGPKGDCAKYPQVVIDAAGFSLDQGQGRVERAPTLEHAITFFGPDYQGDAGAFFPYWTDAGPNPLLVLVNDTGPGSLTVTGHDLGFPGGPPMPPRYQPWLKGSPYAKCTGG</sequence>
<dbReference type="EMBL" id="PDWN01000007">
    <property type="protein sequence ID" value="KAF1694804.1"/>
    <property type="molecule type" value="Genomic_DNA"/>
</dbReference>
<name>A0ABQ6Z7E4_9GAMM</name>
<gene>
    <name evidence="2" type="ORF">CSC65_08935</name>
</gene>
<proteinExistence type="predicted"/>
<evidence type="ECO:0000256" key="1">
    <source>
        <dbReference type="SAM" id="SignalP"/>
    </source>
</evidence>
<dbReference type="RefSeq" id="WP_162410232.1">
    <property type="nucleotide sequence ID" value="NZ_CP093331.1"/>
</dbReference>
<feature type="chain" id="PRO_5047519740" evidence="1">
    <location>
        <begin position="25"/>
        <end position="150"/>
    </location>
</feature>
<evidence type="ECO:0000313" key="2">
    <source>
        <dbReference type="EMBL" id="KAF1694804.1"/>
    </source>
</evidence>
<protein>
    <submittedName>
        <fullName evidence="2">Uncharacterized protein</fullName>
    </submittedName>
</protein>
<dbReference type="Proteomes" id="UP000788419">
    <property type="component" value="Unassembled WGS sequence"/>
</dbReference>
<feature type="signal peptide" evidence="1">
    <location>
        <begin position="1"/>
        <end position="24"/>
    </location>
</feature>